<keyword evidence="3 9" id="KW-0032">Aminotransferase</keyword>
<dbReference type="KEGG" id="kvl:KVU_0981"/>
<dbReference type="GO" id="GO:0004760">
    <property type="term" value="F:L-serine-pyruvate transaminase activity"/>
    <property type="evidence" value="ECO:0007669"/>
    <property type="project" value="TreeGrafter"/>
</dbReference>
<keyword evidence="5 7" id="KW-0663">Pyridoxal phosphate</keyword>
<organism evidence="9 10">
    <name type="scientific">Ketogulonicigenium vulgare (strain WSH-001)</name>
    <dbReference type="NCBI Taxonomy" id="759362"/>
    <lineage>
        <taxon>Bacteria</taxon>
        <taxon>Pseudomonadati</taxon>
        <taxon>Pseudomonadota</taxon>
        <taxon>Alphaproteobacteria</taxon>
        <taxon>Rhodobacterales</taxon>
        <taxon>Roseobacteraceae</taxon>
        <taxon>Ketogulonicigenium</taxon>
    </lineage>
</organism>
<dbReference type="Pfam" id="PF00266">
    <property type="entry name" value="Aminotran_5"/>
    <property type="match status" value="1"/>
</dbReference>
<reference evidence="9 10" key="1">
    <citation type="journal article" date="2011" name="J. Bacteriol.">
        <title>Complete genome sequence of the industrial strain Ketogulonicigenium vulgare WSH-001.</title>
        <authorList>
            <person name="Liu L."/>
            <person name="Li Y."/>
            <person name="Zhang J."/>
            <person name="Zhou Z."/>
            <person name="Liu J."/>
            <person name="Li X."/>
            <person name="Zhou J."/>
            <person name="Du G."/>
            <person name="Wang L."/>
            <person name="Chen J."/>
        </authorList>
    </citation>
    <scope>NUCLEOTIDE SEQUENCE [LARGE SCALE GENOMIC DNA]</scope>
    <source>
        <strain evidence="9 10">WSH-001</strain>
    </source>
</reference>
<comment type="similarity">
    <text evidence="2">Belongs to the class-V pyridoxal-phosphate-dependent aminotransferase family.</text>
</comment>
<keyword evidence="4 9" id="KW-0808">Transferase</keyword>
<dbReference type="HOGENOM" id="CLU_027686_0_1_5"/>
<feature type="binding site" evidence="6">
    <location>
        <position position="311"/>
    </location>
    <ligand>
        <name>substrate</name>
    </ligand>
</feature>
<evidence type="ECO:0000256" key="1">
    <source>
        <dbReference type="ARBA" id="ARBA00001933"/>
    </source>
</evidence>
<feature type="domain" description="Aminotransferase class V" evidence="8">
    <location>
        <begin position="20"/>
        <end position="301"/>
    </location>
</feature>
<evidence type="ECO:0000256" key="6">
    <source>
        <dbReference type="PIRSR" id="PIRSR000524-1"/>
    </source>
</evidence>
<dbReference type="Gene3D" id="3.40.640.10">
    <property type="entry name" value="Type I PLP-dependent aspartate aminotransferase-like (Major domain)"/>
    <property type="match status" value="1"/>
</dbReference>
<gene>
    <name evidence="9" type="ordered locus">KVU_0981</name>
</gene>
<sequence length="352" mass="36103">MTTLTDIPPFPADGYAPLADQIAQILHTQNDVLLIQAEAVVALEACAMSLGRPGASALNIVTSMYGQWFGGWLRRAGADVVDLQAAAGQPIALAAVADALAQGDFDLVALVHAESAYGILNPLPDIAALARAHGALVVVDAVASVGGHALRVDEWGIDLAVIGPQKSLGGQAGTSAIAVSDRAWAAVAPQGEAPSILSLADQRALWLDRGRGALPGTPSAIEFHALHAALARVADEGAAALIARHADTADRARRAALLLTGRAWVRPDAASNLVTAVALPDGISAADVLALAPKDTALSAGVGPAGDRIIRLNHTGPRATPWVIEHDISVLCDVFLKIGLPVDRAAVLEALR</sequence>
<dbReference type="OrthoDB" id="389074at2"/>
<evidence type="ECO:0000256" key="4">
    <source>
        <dbReference type="ARBA" id="ARBA00022679"/>
    </source>
</evidence>
<dbReference type="InterPro" id="IPR015424">
    <property type="entry name" value="PyrdxlP-dep_Trfase"/>
</dbReference>
<dbReference type="InterPro" id="IPR024169">
    <property type="entry name" value="SP_NH2Trfase/AEP_transaminase"/>
</dbReference>
<name>F9Y5Z5_KETVW</name>
<dbReference type="PANTHER" id="PTHR21152">
    <property type="entry name" value="AMINOTRANSFERASE CLASS V"/>
    <property type="match status" value="1"/>
</dbReference>
<keyword evidence="10" id="KW-1185">Reference proteome</keyword>
<evidence type="ECO:0000256" key="2">
    <source>
        <dbReference type="ARBA" id="ARBA00009236"/>
    </source>
</evidence>
<dbReference type="InterPro" id="IPR000192">
    <property type="entry name" value="Aminotrans_V_dom"/>
</dbReference>
<feature type="modified residue" description="N6-(pyridoxal phosphate)lysine" evidence="7">
    <location>
        <position position="166"/>
    </location>
</feature>
<dbReference type="AlphaFoldDB" id="F9Y5Z5"/>
<evidence type="ECO:0000259" key="8">
    <source>
        <dbReference type="Pfam" id="PF00266"/>
    </source>
</evidence>
<evidence type="ECO:0000256" key="3">
    <source>
        <dbReference type="ARBA" id="ARBA00022576"/>
    </source>
</evidence>
<dbReference type="PIRSF" id="PIRSF000524">
    <property type="entry name" value="SPT"/>
    <property type="match status" value="1"/>
</dbReference>
<evidence type="ECO:0000256" key="7">
    <source>
        <dbReference type="PIRSR" id="PIRSR000524-50"/>
    </source>
</evidence>
<dbReference type="EC" id="2.6.1.-" evidence="9"/>
<dbReference type="InterPro" id="IPR015421">
    <property type="entry name" value="PyrdxlP-dep_Trfase_major"/>
</dbReference>
<comment type="cofactor">
    <cofactor evidence="1 7">
        <name>pyridoxal 5'-phosphate</name>
        <dbReference type="ChEBI" id="CHEBI:597326"/>
    </cofactor>
</comment>
<dbReference type="EMBL" id="CP002018">
    <property type="protein sequence ID" value="AEM40820.1"/>
    <property type="molecule type" value="Genomic_DNA"/>
</dbReference>
<evidence type="ECO:0000256" key="5">
    <source>
        <dbReference type="ARBA" id="ARBA00022898"/>
    </source>
</evidence>
<dbReference type="RefSeq" id="WP_014537724.1">
    <property type="nucleotide sequence ID" value="NC_017384.1"/>
</dbReference>
<protein>
    <submittedName>
        <fullName evidence="9">Aspartate aminotransferase protein</fullName>
        <ecNumber evidence="9">2.6.1.-</ecNumber>
    </submittedName>
</protein>
<evidence type="ECO:0000313" key="10">
    <source>
        <dbReference type="Proteomes" id="UP000000692"/>
    </source>
</evidence>
<dbReference type="PATRIC" id="fig|759362.5.peg.1012"/>
<dbReference type="Gene3D" id="3.90.1150.10">
    <property type="entry name" value="Aspartate Aminotransferase, domain 1"/>
    <property type="match status" value="1"/>
</dbReference>
<dbReference type="eggNOG" id="COG0075">
    <property type="taxonomic scope" value="Bacteria"/>
</dbReference>
<dbReference type="InterPro" id="IPR015422">
    <property type="entry name" value="PyrdxlP-dep_Trfase_small"/>
</dbReference>
<evidence type="ECO:0000313" key="9">
    <source>
        <dbReference type="EMBL" id="AEM40820.1"/>
    </source>
</evidence>
<proteinExistence type="inferred from homology"/>
<dbReference type="SUPFAM" id="SSF53383">
    <property type="entry name" value="PLP-dependent transferases"/>
    <property type="match status" value="1"/>
</dbReference>
<dbReference type="Proteomes" id="UP000000692">
    <property type="component" value="Chromosome"/>
</dbReference>
<dbReference type="PANTHER" id="PTHR21152:SF24">
    <property type="entry name" value="ALANINE--GLYOXYLATE AMINOTRANSFERASE 1"/>
    <property type="match status" value="1"/>
</dbReference>
<dbReference type="GO" id="GO:0008453">
    <property type="term" value="F:alanine-glyoxylate transaminase activity"/>
    <property type="evidence" value="ECO:0007669"/>
    <property type="project" value="TreeGrafter"/>
</dbReference>
<dbReference type="GO" id="GO:0019265">
    <property type="term" value="P:glycine biosynthetic process, by transamination of glyoxylate"/>
    <property type="evidence" value="ECO:0007669"/>
    <property type="project" value="TreeGrafter"/>
</dbReference>
<accession>F9Y5Z5</accession>